<reference evidence="6" key="1">
    <citation type="submission" date="2019-01" db="EMBL/GenBank/DDBJ databases">
        <authorList>
            <consortium name="Pathogen Informatics"/>
        </authorList>
    </citation>
    <scope>NUCLEOTIDE SEQUENCE [LARGE SCALE GENOMIC DNA]</scope>
    <source>
        <strain evidence="6">NCTC10113</strain>
    </source>
</reference>
<dbReference type="Pfam" id="PF01327">
    <property type="entry name" value="Pep_deformylase"/>
    <property type="match status" value="1"/>
</dbReference>
<evidence type="ECO:0000256" key="1">
    <source>
        <dbReference type="ARBA" id="ARBA00010759"/>
    </source>
</evidence>
<dbReference type="EMBL" id="LR214939">
    <property type="protein sequence ID" value="VEU56414.1"/>
    <property type="molecule type" value="Genomic_DNA"/>
</dbReference>
<keyword evidence="6" id="KW-0614">Plasmid</keyword>
<geneLocation type="plasmid" evidence="6">
    <name>2</name>
</geneLocation>
<comment type="cofactor">
    <cofactor evidence="5">
        <name>Fe(2+)</name>
        <dbReference type="ChEBI" id="CHEBI:29033"/>
    </cofactor>
    <text evidence="5">Binds 1 Fe(2+) ion.</text>
</comment>
<dbReference type="GO" id="GO:0046872">
    <property type="term" value="F:metal ion binding"/>
    <property type="evidence" value="ECO:0007669"/>
    <property type="project" value="UniProtKB-KW"/>
</dbReference>
<dbReference type="PANTHER" id="PTHR10458:SF8">
    <property type="entry name" value="PEPTIDE DEFORMYLASE 2"/>
    <property type="match status" value="1"/>
</dbReference>
<feature type="binding site" evidence="5">
    <location>
        <position position="156"/>
    </location>
    <ligand>
        <name>Fe cation</name>
        <dbReference type="ChEBI" id="CHEBI:24875"/>
    </ligand>
</feature>
<dbReference type="HAMAP" id="MF_00163">
    <property type="entry name" value="Pep_deformylase"/>
    <property type="match status" value="1"/>
</dbReference>
<dbReference type="InterPro" id="IPR023635">
    <property type="entry name" value="Peptide_deformylase"/>
</dbReference>
<evidence type="ECO:0000313" key="6">
    <source>
        <dbReference type="EMBL" id="VEU56414.1"/>
    </source>
</evidence>
<keyword evidence="2 5" id="KW-0479">Metal-binding</keyword>
<dbReference type="CDD" id="cd00487">
    <property type="entry name" value="Pep_deformylase"/>
    <property type="match status" value="1"/>
</dbReference>
<dbReference type="RefSeq" id="WP_024544348.1">
    <property type="nucleotide sequence ID" value="NZ_BPLX01000002.1"/>
</dbReference>
<proteinExistence type="inferred from homology"/>
<comment type="function">
    <text evidence="5">Removes the formyl group from the N-terminal Met of newly synthesized proteins. Requires at least a dipeptide for an efficient rate of reaction. N-terminal L-methionine is a prerequisite for activity but the enzyme has broad specificity at other positions.</text>
</comment>
<comment type="catalytic activity">
    <reaction evidence="5">
        <text>N-terminal N-formyl-L-methionyl-[peptide] + H2O = N-terminal L-methionyl-[peptide] + formate</text>
        <dbReference type="Rhea" id="RHEA:24420"/>
        <dbReference type="Rhea" id="RHEA-COMP:10639"/>
        <dbReference type="Rhea" id="RHEA-COMP:10640"/>
        <dbReference type="ChEBI" id="CHEBI:15377"/>
        <dbReference type="ChEBI" id="CHEBI:15740"/>
        <dbReference type="ChEBI" id="CHEBI:49298"/>
        <dbReference type="ChEBI" id="CHEBI:64731"/>
        <dbReference type="EC" id="3.5.1.88"/>
    </reaction>
</comment>
<dbReference type="PRINTS" id="PR01576">
    <property type="entry name" value="PDEFORMYLASE"/>
</dbReference>
<name>A0A448ZYW2_METSV</name>
<dbReference type="EC" id="3.5.1.88" evidence="5"/>
<protein>
    <recommendedName>
        <fullName evidence="5">Peptide deformylase</fullName>
        <shortName evidence="5">PDF</shortName>
        <ecNumber evidence="5">3.5.1.88</ecNumber>
    </recommendedName>
    <alternativeName>
        <fullName evidence="5">Polypeptide deformylase</fullName>
    </alternativeName>
</protein>
<comment type="similarity">
    <text evidence="1 5">Belongs to the polypeptide deformylase family.</text>
</comment>
<dbReference type="AlphaFoldDB" id="A0A448ZYW2"/>
<gene>
    <name evidence="6" type="primary">def_2</name>
    <name evidence="5" type="synonym">def</name>
    <name evidence="6" type="ORF">NCTC10113_01323</name>
</gene>
<dbReference type="GO" id="GO:0006412">
    <property type="term" value="P:translation"/>
    <property type="evidence" value="ECO:0007669"/>
    <property type="project" value="UniProtKB-UniRule"/>
</dbReference>
<keyword evidence="5" id="KW-0408">Iron</keyword>
<dbReference type="GO" id="GO:0042586">
    <property type="term" value="F:peptide deformylase activity"/>
    <property type="evidence" value="ECO:0007669"/>
    <property type="project" value="UniProtKB-UniRule"/>
</dbReference>
<organism evidence="6">
    <name type="scientific">Metamycoplasma salivarium</name>
    <name type="common">Mycoplasma salivarium</name>
    <dbReference type="NCBI Taxonomy" id="2124"/>
    <lineage>
        <taxon>Bacteria</taxon>
        <taxon>Bacillati</taxon>
        <taxon>Mycoplasmatota</taxon>
        <taxon>Mycoplasmoidales</taxon>
        <taxon>Metamycoplasmataceae</taxon>
        <taxon>Metamycoplasma</taxon>
    </lineage>
</organism>
<accession>A0A448ZYW2</accession>
<evidence type="ECO:0000256" key="4">
    <source>
        <dbReference type="ARBA" id="ARBA00022917"/>
    </source>
</evidence>
<dbReference type="PANTHER" id="PTHR10458">
    <property type="entry name" value="PEPTIDE DEFORMYLASE"/>
    <property type="match status" value="1"/>
</dbReference>
<dbReference type="PIRSF" id="PIRSF004749">
    <property type="entry name" value="Pep_def"/>
    <property type="match status" value="1"/>
</dbReference>
<dbReference type="SUPFAM" id="SSF56420">
    <property type="entry name" value="Peptide deformylase"/>
    <property type="match status" value="1"/>
</dbReference>
<keyword evidence="4 5" id="KW-0648">Protein biosynthesis</keyword>
<dbReference type="NCBIfam" id="TIGR00079">
    <property type="entry name" value="pept_deformyl"/>
    <property type="match status" value="1"/>
</dbReference>
<feature type="binding site" evidence="5">
    <location>
        <position position="160"/>
    </location>
    <ligand>
        <name>Fe cation</name>
        <dbReference type="ChEBI" id="CHEBI:24875"/>
    </ligand>
</feature>
<feature type="active site" evidence="5">
    <location>
        <position position="157"/>
    </location>
</feature>
<evidence type="ECO:0000256" key="2">
    <source>
        <dbReference type="ARBA" id="ARBA00022723"/>
    </source>
</evidence>
<evidence type="ECO:0000256" key="3">
    <source>
        <dbReference type="ARBA" id="ARBA00022801"/>
    </source>
</evidence>
<evidence type="ECO:0000256" key="5">
    <source>
        <dbReference type="HAMAP-Rule" id="MF_00163"/>
    </source>
</evidence>
<sequence length="186" mass="21760">MFKFEDIHLIELPDERLREKSQDLKLPLSEEDKNLIEKMIFHVNDSQEPETKFRPAVGVAAVQYGILKNVFYILIKDDNDKVIFSDALINPKMIGHSEVKLSLKEGEGCLSVNENYPKQEGYVFRYNRVIIKAYSYFEKKEKRYDLSGYSAIVAQHEYDHLQGKLFIDHINLKHPWDLPGDVEILE</sequence>
<keyword evidence="3 5" id="KW-0378">Hydrolase</keyword>
<dbReference type="InterPro" id="IPR036821">
    <property type="entry name" value="Peptide_deformylase_sf"/>
</dbReference>
<feature type="binding site" evidence="5">
    <location>
        <position position="109"/>
    </location>
    <ligand>
        <name>Fe cation</name>
        <dbReference type="ChEBI" id="CHEBI:24875"/>
    </ligand>
</feature>
<dbReference type="Gene3D" id="3.90.45.10">
    <property type="entry name" value="Peptide deformylase"/>
    <property type="match status" value="1"/>
</dbReference>